<evidence type="ECO:0000256" key="1">
    <source>
        <dbReference type="ARBA" id="ARBA00005564"/>
    </source>
</evidence>
<dbReference type="SUPFAM" id="SSF51004">
    <property type="entry name" value="C-terminal (heme d1) domain of cytochrome cd1-nitrite reductase"/>
    <property type="match status" value="1"/>
</dbReference>
<dbReference type="PANTHER" id="PTHR30344:SF1">
    <property type="entry name" value="6-PHOSPHOGLUCONOLACTONASE"/>
    <property type="match status" value="1"/>
</dbReference>
<dbReference type="GO" id="GO:0005829">
    <property type="term" value="C:cytosol"/>
    <property type="evidence" value="ECO:0007669"/>
    <property type="project" value="TreeGrafter"/>
</dbReference>
<evidence type="ECO:0000313" key="2">
    <source>
        <dbReference type="EMBL" id="APC49301.1"/>
    </source>
</evidence>
<gene>
    <name evidence="2" type="ORF">BME96_14350</name>
</gene>
<dbReference type="InterPro" id="IPR015943">
    <property type="entry name" value="WD40/YVTN_repeat-like_dom_sf"/>
</dbReference>
<dbReference type="Proteomes" id="UP000182945">
    <property type="component" value="Chromosome"/>
</dbReference>
<dbReference type="FunFam" id="2.130.10.10:FF:000306">
    <property type="entry name" value="3-carboxymuconate cyclase"/>
    <property type="match status" value="1"/>
</dbReference>
<accession>A0AAC9NM44</accession>
<dbReference type="InterPro" id="IPR011048">
    <property type="entry name" value="Haem_d1_sf"/>
</dbReference>
<dbReference type="PANTHER" id="PTHR30344">
    <property type="entry name" value="6-PHOSPHOGLUCONOLACTONASE-RELATED"/>
    <property type="match status" value="1"/>
</dbReference>
<proteinExistence type="inferred from homology"/>
<dbReference type="RefSeq" id="WP_071649392.1">
    <property type="nucleotide sequence ID" value="NZ_CP017962.1"/>
</dbReference>
<dbReference type="InterPro" id="IPR019405">
    <property type="entry name" value="Lactonase_7-beta_prop"/>
</dbReference>
<dbReference type="AlphaFoldDB" id="A0AAC9NM44"/>
<dbReference type="InterPro" id="IPR050282">
    <property type="entry name" value="Cycloisomerase_2"/>
</dbReference>
<dbReference type="Gene3D" id="2.130.10.10">
    <property type="entry name" value="YVTN repeat-like/Quinoprotein amine dehydrogenase"/>
    <property type="match status" value="1"/>
</dbReference>
<dbReference type="EMBL" id="CP017962">
    <property type="protein sequence ID" value="APC49301.1"/>
    <property type="molecule type" value="Genomic_DNA"/>
</dbReference>
<dbReference type="KEGG" id="vhl:BME96_14350"/>
<reference evidence="2 3" key="1">
    <citation type="submission" date="2016-11" db="EMBL/GenBank/DDBJ databases">
        <title>Complete genome sequencing of Virgibacillus halodenitrificans PDB-F2.</title>
        <authorList>
            <person name="Sun Z."/>
            <person name="Zhou Y."/>
            <person name="Li H."/>
        </authorList>
    </citation>
    <scope>NUCLEOTIDE SEQUENCE [LARGE SCALE GENOMIC DNA]</scope>
    <source>
        <strain evidence="2 3">PDB-F2</strain>
    </source>
</reference>
<dbReference type="GO" id="GO:0017057">
    <property type="term" value="F:6-phosphogluconolactonase activity"/>
    <property type="evidence" value="ECO:0007669"/>
    <property type="project" value="TreeGrafter"/>
</dbReference>
<protein>
    <submittedName>
        <fullName evidence="2">6-phosphogluconolactonase</fullName>
    </submittedName>
</protein>
<sequence>MGKTVFGYAGTYTRKTSEGIYRFLLDTEIGELREVELAANVGSPTYLTINPEKNRLYSVAQDNEMGGVRGYVINRETGNLNEINGQLVEGAPPCHVDFGKDALVTGNYHKGTVGLHAVNEAGELEQGVFRKHEGSGPHDRQEKPHVHFTGYTPEGNYIVVADLGTDELVTYQTSEEGLEHVSTLKVNPGSGPRHLTFHPDGKHAFLLTELSSEVLVLDYDSNTGTFSVKQSIKVIPGDFKETNDASAIHVTTDGQFLYTGNRGHNSVAVFQIDPKTKELSLIEIVASGGEWPRDFVLSPCENYLVVSNQHSGNIVLFKRDIQTGRLEKTSSQIDVPEVVCVKFLD</sequence>
<evidence type="ECO:0000313" key="3">
    <source>
        <dbReference type="Proteomes" id="UP000182945"/>
    </source>
</evidence>
<name>A0AAC9NM44_VIRHA</name>
<organism evidence="2 3">
    <name type="scientific">Virgibacillus halodenitrificans</name>
    <name type="common">Bacillus halodenitrificans</name>
    <dbReference type="NCBI Taxonomy" id="1482"/>
    <lineage>
        <taxon>Bacteria</taxon>
        <taxon>Bacillati</taxon>
        <taxon>Bacillota</taxon>
        <taxon>Bacilli</taxon>
        <taxon>Bacillales</taxon>
        <taxon>Bacillaceae</taxon>
        <taxon>Virgibacillus</taxon>
    </lineage>
</organism>
<comment type="similarity">
    <text evidence="1">Belongs to the cycloisomerase 2 family.</text>
</comment>
<dbReference type="Pfam" id="PF10282">
    <property type="entry name" value="Lactonase"/>
    <property type="match status" value="1"/>
</dbReference>
<dbReference type="GeneID" id="71515591"/>